<keyword evidence="4" id="KW-0804">Transcription</keyword>
<dbReference type="Gene3D" id="1.10.10.10">
    <property type="entry name" value="Winged helix-like DNA-binding domain superfamily/Winged helix DNA-binding domain"/>
    <property type="match status" value="1"/>
</dbReference>
<evidence type="ECO:0000313" key="7">
    <source>
        <dbReference type="EMBL" id="ORM68953.1"/>
    </source>
</evidence>
<keyword evidence="2" id="KW-0805">Transcription regulation</keyword>
<dbReference type="InterPro" id="IPR037171">
    <property type="entry name" value="NagB/RpiA_transferase-like"/>
</dbReference>
<dbReference type="InterPro" id="IPR013249">
    <property type="entry name" value="RNA_pol_sigma70_r4_t2"/>
</dbReference>
<dbReference type="RefSeq" id="WP_084934995.1">
    <property type="nucleotide sequence ID" value="NZ_MLFR01000012.1"/>
</dbReference>
<accession>A0A1X1CWX3</accession>
<evidence type="ECO:0000259" key="6">
    <source>
        <dbReference type="Pfam" id="PF08281"/>
    </source>
</evidence>
<comment type="caution">
    <text evidence="7">The sequence shown here is derived from an EMBL/GenBank/DDBJ whole genome shotgun (WGS) entry which is preliminary data.</text>
</comment>
<evidence type="ECO:0000259" key="5">
    <source>
        <dbReference type="Pfam" id="PF04198"/>
    </source>
</evidence>
<comment type="similarity">
    <text evidence="1">Belongs to the SorC transcriptional regulatory family.</text>
</comment>
<name>A0A1X1CWX3_9GAMM</name>
<dbReference type="Pfam" id="PF08281">
    <property type="entry name" value="Sigma70_r4_2"/>
    <property type="match status" value="1"/>
</dbReference>
<sequence length="330" mass="35695">MEMVNEHPAFHSARQIYQVLVMYYLDGKKQSEIAAETDLSVASVNRLIRQGKESGMVEITIKSPWLSAHQLESDLARVAQLQQVVVAPNVARSEEHNLQMVGVAAAEYLLSRLKDGDVIAITGGKGVSALVEALHPARKYDVQVVPALGCVQGKHYTDVNHVASEMAARLGGHAWQIHAPLFTDSAAERDMLMRISAVDQVLEKARNASIAVVGLGSIHSDSSSYYDLNLAARHASASIETSGARSELLAWLLDSQGQPAPFDDNQRLVGLTLAELQRIPFSMAVVAGRDKVDPIRCALRGQWLKGIVTDESTAAGVLDMTMSRGAIHGE</sequence>
<reference evidence="7 8" key="1">
    <citation type="journal article" date="2017" name="Antonie Van Leeuwenhoek">
        <title>Phylogenomic resolution of the bacterial genus Pantoea and its relationship with Erwinia and Tatumella.</title>
        <authorList>
            <person name="Palmer M."/>
            <person name="Steenkamp E.T."/>
            <person name="Coetzee M.P."/>
            <person name="Chan W.Y."/>
            <person name="van Zyl E."/>
            <person name="De Maayer P."/>
            <person name="Coutinho T.A."/>
            <person name="Blom J."/>
            <person name="Smits T.H."/>
            <person name="Duffy B."/>
            <person name="Venter S.N."/>
        </authorList>
    </citation>
    <scope>NUCLEOTIDE SEQUENCE [LARGE SCALE GENOMIC DNA]</scope>
    <source>
        <strain evidence="7 8">LMG 26275</strain>
    </source>
</reference>
<dbReference type="GO" id="GO:0016987">
    <property type="term" value="F:sigma factor activity"/>
    <property type="evidence" value="ECO:0007669"/>
    <property type="project" value="InterPro"/>
</dbReference>
<evidence type="ECO:0000256" key="3">
    <source>
        <dbReference type="ARBA" id="ARBA00023125"/>
    </source>
</evidence>
<dbReference type="GO" id="GO:0003677">
    <property type="term" value="F:DNA binding"/>
    <property type="evidence" value="ECO:0007669"/>
    <property type="project" value="UniProtKB-KW"/>
</dbReference>
<dbReference type="Proteomes" id="UP000193558">
    <property type="component" value="Unassembled WGS sequence"/>
</dbReference>
<dbReference type="PANTHER" id="PTHR34294">
    <property type="entry name" value="TRANSCRIPTIONAL REGULATOR-RELATED"/>
    <property type="match status" value="1"/>
</dbReference>
<gene>
    <name evidence="7" type="ORF">HA51_13310</name>
</gene>
<dbReference type="InterPro" id="IPR036388">
    <property type="entry name" value="WH-like_DNA-bd_sf"/>
</dbReference>
<dbReference type="Pfam" id="PF04198">
    <property type="entry name" value="Sugar-bind"/>
    <property type="match status" value="1"/>
</dbReference>
<dbReference type="Gene3D" id="3.40.50.1360">
    <property type="match status" value="1"/>
</dbReference>
<proteinExistence type="inferred from homology"/>
<dbReference type="InterPro" id="IPR013324">
    <property type="entry name" value="RNA_pol_sigma_r3/r4-like"/>
</dbReference>
<dbReference type="InterPro" id="IPR051054">
    <property type="entry name" value="SorC_transcr_regulators"/>
</dbReference>
<feature type="domain" description="RNA polymerase sigma factor 70 region 4 type 2" evidence="6">
    <location>
        <begin position="18"/>
        <end position="53"/>
    </location>
</feature>
<evidence type="ECO:0000256" key="4">
    <source>
        <dbReference type="ARBA" id="ARBA00023163"/>
    </source>
</evidence>
<dbReference type="InterPro" id="IPR007324">
    <property type="entry name" value="Sugar-bd_dom_put"/>
</dbReference>
<feature type="domain" description="Sugar-binding" evidence="5">
    <location>
        <begin position="68"/>
        <end position="318"/>
    </location>
</feature>
<dbReference type="EMBL" id="MLFR01000012">
    <property type="protein sequence ID" value="ORM68953.1"/>
    <property type="molecule type" value="Genomic_DNA"/>
</dbReference>
<dbReference type="PANTHER" id="PTHR34294:SF1">
    <property type="entry name" value="TRANSCRIPTIONAL REGULATOR LSRR"/>
    <property type="match status" value="1"/>
</dbReference>
<dbReference type="OrthoDB" id="8339232at2"/>
<dbReference type="GO" id="GO:0030246">
    <property type="term" value="F:carbohydrate binding"/>
    <property type="evidence" value="ECO:0007669"/>
    <property type="project" value="InterPro"/>
</dbReference>
<organism evidence="7 8">
    <name type="scientific">Pantoea rwandensis</name>
    <dbReference type="NCBI Taxonomy" id="1076550"/>
    <lineage>
        <taxon>Bacteria</taxon>
        <taxon>Pseudomonadati</taxon>
        <taxon>Pseudomonadota</taxon>
        <taxon>Gammaproteobacteria</taxon>
        <taxon>Enterobacterales</taxon>
        <taxon>Erwiniaceae</taxon>
        <taxon>Pantoea</taxon>
    </lineage>
</organism>
<dbReference type="GO" id="GO:0006352">
    <property type="term" value="P:DNA-templated transcription initiation"/>
    <property type="evidence" value="ECO:0007669"/>
    <property type="project" value="InterPro"/>
</dbReference>
<dbReference type="SUPFAM" id="SSF88659">
    <property type="entry name" value="Sigma3 and sigma4 domains of RNA polymerase sigma factors"/>
    <property type="match status" value="1"/>
</dbReference>
<protein>
    <submittedName>
        <fullName evidence="7">Crp/Fnr family transcriptional regulator</fullName>
    </submittedName>
</protein>
<evidence type="ECO:0000313" key="8">
    <source>
        <dbReference type="Proteomes" id="UP000193558"/>
    </source>
</evidence>
<evidence type="ECO:0000256" key="1">
    <source>
        <dbReference type="ARBA" id="ARBA00010466"/>
    </source>
</evidence>
<evidence type="ECO:0000256" key="2">
    <source>
        <dbReference type="ARBA" id="ARBA00023015"/>
    </source>
</evidence>
<keyword evidence="3" id="KW-0238">DNA-binding</keyword>
<dbReference type="AlphaFoldDB" id="A0A1X1CWX3"/>
<dbReference type="SUPFAM" id="SSF100950">
    <property type="entry name" value="NagB/RpiA/CoA transferase-like"/>
    <property type="match status" value="1"/>
</dbReference>